<dbReference type="InterPro" id="IPR001789">
    <property type="entry name" value="Sig_transdc_resp-reg_receiver"/>
</dbReference>
<dbReference type="SUPFAM" id="SSF52172">
    <property type="entry name" value="CheY-like"/>
    <property type="match status" value="1"/>
</dbReference>
<evidence type="ECO:0000313" key="3">
    <source>
        <dbReference type="EMBL" id="GHD04447.1"/>
    </source>
</evidence>
<dbReference type="CDD" id="cd00156">
    <property type="entry name" value="REC"/>
    <property type="match status" value="1"/>
</dbReference>
<dbReference type="PROSITE" id="PS50110">
    <property type="entry name" value="RESPONSE_REGULATORY"/>
    <property type="match status" value="1"/>
</dbReference>
<evidence type="ECO:0000313" key="4">
    <source>
        <dbReference type="Proteomes" id="UP000626210"/>
    </source>
</evidence>
<keyword evidence="1" id="KW-0597">Phosphoprotein</keyword>
<proteinExistence type="predicted"/>
<protein>
    <recommendedName>
        <fullName evidence="2">Response regulatory domain-containing protein</fullName>
    </recommendedName>
</protein>
<evidence type="ECO:0000259" key="2">
    <source>
        <dbReference type="PROSITE" id="PS50110"/>
    </source>
</evidence>
<feature type="modified residue" description="4-aspartylphosphate" evidence="1">
    <location>
        <position position="92"/>
    </location>
</feature>
<sequence>MCESLKTQEKAFCEVDQGRCIAVSNACSTLKDQPIAKKVAGAKILWVDDNPNNNRHERDALGKLGAVVIISESTDEALKAFKSQRIDLVISDFSRRDDPQAGYTLLDSLKRTSSTSVVPYVIFSSSSTPSFISETKKRGAFGQTSRPTELLSLVVEALSTQ</sequence>
<dbReference type="EMBL" id="BMYK01000050">
    <property type="protein sequence ID" value="GHD04447.1"/>
    <property type="molecule type" value="Genomic_DNA"/>
</dbReference>
<dbReference type="Gene3D" id="3.40.50.2300">
    <property type="match status" value="1"/>
</dbReference>
<keyword evidence="4" id="KW-1185">Reference proteome</keyword>
<dbReference type="Proteomes" id="UP000626210">
    <property type="component" value="Unassembled WGS sequence"/>
</dbReference>
<accession>A0ABQ3GFH8</accession>
<dbReference type="SMART" id="SM00448">
    <property type="entry name" value="REC"/>
    <property type="match status" value="1"/>
</dbReference>
<comment type="caution">
    <text evidence="3">The sequence shown here is derived from an EMBL/GenBank/DDBJ whole genome shotgun (WGS) entry which is preliminary data.</text>
</comment>
<dbReference type="InterPro" id="IPR011006">
    <property type="entry name" value="CheY-like_superfamily"/>
</dbReference>
<reference evidence="4" key="1">
    <citation type="journal article" date="2019" name="Int. J. Syst. Evol. Microbiol.">
        <title>The Global Catalogue of Microorganisms (GCM) 10K type strain sequencing project: providing services to taxonomists for standard genome sequencing and annotation.</title>
        <authorList>
            <consortium name="The Broad Institute Genomics Platform"/>
            <consortium name="The Broad Institute Genome Sequencing Center for Infectious Disease"/>
            <person name="Wu L."/>
            <person name="Ma J."/>
        </authorList>
    </citation>
    <scope>NUCLEOTIDE SEQUENCE [LARGE SCALE GENOMIC DNA]</scope>
    <source>
        <strain evidence="4">KCTC 23314</strain>
    </source>
</reference>
<organism evidence="3 4">
    <name type="scientific">Pseudorhodoferax aquiterrae</name>
    <dbReference type="NCBI Taxonomy" id="747304"/>
    <lineage>
        <taxon>Bacteria</taxon>
        <taxon>Pseudomonadati</taxon>
        <taxon>Pseudomonadota</taxon>
        <taxon>Betaproteobacteria</taxon>
        <taxon>Burkholderiales</taxon>
        <taxon>Comamonadaceae</taxon>
    </lineage>
</organism>
<feature type="domain" description="Response regulatory" evidence="2">
    <location>
        <begin position="43"/>
        <end position="161"/>
    </location>
</feature>
<gene>
    <name evidence="3" type="ORF">GCM10007320_65350</name>
</gene>
<dbReference type="Pfam" id="PF00072">
    <property type="entry name" value="Response_reg"/>
    <property type="match status" value="1"/>
</dbReference>
<name>A0ABQ3GFH8_9BURK</name>
<evidence type="ECO:0000256" key="1">
    <source>
        <dbReference type="PROSITE-ProRule" id="PRU00169"/>
    </source>
</evidence>